<name>A0A4R2LDL1_9FIRM</name>
<dbReference type="InterPro" id="IPR014746">
    <property type="entry name" value="Gln_synth/guanido_kin_cat_dom"/>
</dbReference>
<dbReference type="GO" id="GO:0006750">
    <property type="term" value="P:glutathione biosynthetic process"/>
    <property type="evidence" value="ECO:0007669"/>
    <property type="project" value="InterPro"/>
</dbReference>
<dbReference type="InterPro" id="IPR035434">
    <property type="entry name" value="GCL_bact_plant"/>
</dbReference>
<dbReference type="PANTHER" id="PTHR34378:SF1">
    <property type="entry name" value="GLUTAMATE--CYSTEINE LIGASE, CHLOROPLASTIC"/>
    <property type="match status" value="1"/>
</dbReference>
<organism evidence="6 7">
    <name type="scientific">Frisingicoccus caecimuris</name>
    <dbReference type="NCBI Taxonomy" id="1796636"/>
    <lineage>
        <taxon>Bacteria</taxon>
        <taxon>Bacillati</taxon>
        <taxon>Bacillota</taxon>
        <taxon>Clostridia</taxon>
        <taxon>Lachnospirales</taxon>
        <taxon>Lachnospiraceae</taxon>
        <taxon>Frisingicoccus</taxon>
    </lineage>
</organism>
<dbReference type="GO" id="GO:0004357">
    <property type="term" value="F:glutamate-cysteine ligase activity"/>
    <property type="evidence" value="ECO:0007669"/>
    <property type="project" value="UniProtKB-EC"/>
</dbReference>
<evidence type="ECO:0000313" key="6">
    <source>
        <dbReference type="EMBL" id="TCO84819.1"/>
    </source>
</evidence>
<gene>
    <name evidence="6" type="ORF">EV212_10585</name>
</gene>
<accession>A0A4R2LDL1</accession>
<comment type="caution">
    <text evidence="6">The sequence shown here is derived from an EMBL/GenBank/DDBJ whole genome shotgun (WGS) entry which is preliminary data.</text>
</comment>
<evidence type="ECO:0000256" key="2">
    <source>
        <dbReference type="ARBA" id="ARBA00022598"/>
    </source>
</evidence>
<dbReference type="Gene3D" id="3.30.590.20">
    <property type="match status" value="1"/>
</dbReference>
<proteinExistence type="predicted"/>
<evidence type="ECO:0000256" key="1">
    <source>
        <dbReference type="ARBA" id="ARBA00012220"/>
    </source>
</evidence>
<dbReference type="Proteomes" id="UP000295711">
    <property type="component" value="Unassembled WGS sequence"/>
</dbReference>
<evidence type="ECO:0000256" key="5">
    <source>
        <dbReference type="ARBA" id="ARBA00048819"/>
    </source>
</evidence>
<keyword evidence="3" id="KW-0547">Nucleotide-binding</keyword>
<dbReference type="AlphaFoldDB" id="A0A4R2LDL1"/>
<keyword evidence="4" id="KW-0067">ATP-binding</keyword>
<evidence type="ECO:0000256" key="3">
    <source>
        <dbReference type="ARBA" id="ARBA00022741"/>
    </source>
</evidence>
<keyword evidence="2 6" id="KW-0436">Ligase</keyword>
<evidence type="ECO:0000313" key="7">
    <source>
        <dbReference type="Proteomes" id="UP000295711"/>
    </source>
</evidence>
<dbReference type="InterPro" id="IPR006336">
    <property type="entry name" value="GCS2"/>
</dbReference>
<evidence type="ECO:0000256" key="4">
    <source>
        <dbReference type="ARBA" id="ARBA00022840"/>
    </source>
</evidence>
<protein>
    <recommendedName>
        <fullName evidence="1">glutamate--cysteine ligase</fullName>
        <ecNumber evidence="1">6.3.2.2</ecNumber>
    </recommendedName>
</protein>
<dbReference type="SUPFAM" id="SSF55931">
    <property type="entry name" value="Glutamine synthetase/guanido kinase"/>
    <property type="match status" value="1"/>
</dbReference>
<dbReference type="Pfam" id="PF04107">
    <property type="entry name" value="GCS2"/>
    <property type="match status" value="1"/>
</dbReference>
<dbReference type="GO" id="GO:0005524">
    <property type="term" value="F:ATP binding"/>
    <property type="evidence" value="ECO:0007669"/>
    <property type="project" value="UniProtKB-KW"/>
</dbReference>
<dbReference type="PANTHER" id="PTHR34378">
    <property type="entry name" value="GLUTAMATE--CYSTEINE LIGASE, CHLOROPLASTIC"/>
    <property type="match status" value="1"/>
</dbReference>
<dbReference type="EMBL" id="SLXA01000005">
    <property type="protein sequence ID" value="TCO84819.1"/>
    <property type="molecule type" value="Genomic_DNA"/>
</dbReference>
<reference evidence="6 7" key="1">
    <citation type="submission" date="2019-03" db="EMBL/GenBank/DDBJ databases">
        <title>Genomic Encyclopedia of Type Strains, Phase IV (KMG-IV): sequencing the most valuable type-strain genomes for metagenomic binning, comparative biology and taxonomic classification.</title>
        <authorList>
            <person name="Goeker M."/>
        </authorList>
    </citation>
    <scope>NUCLEOTIDE SEQUENCE [LARGE SCALE GENOMIC DNA]</scope>
    <source>
        <strain evidence="6 7">DSM 28559</strain>
    </source>
</reference>
<dbReference type="EC" id="6.3.2.2" evidence="1"/>
<comment type="catalytic activity">
    <reaction evidence="5">
        <text>L-cysteine + L-glutamate + ATP = gamma-L-glutamyl-L-cysteine + ADP + phosphate + H(+)</text>
        <dbReference type="Rhea" id="RHEA:13285"/>
        <dbReference type="ChEBI" id="CHEBI:15378"/>
        <dbReference type="ChEBI" id="CHEBI:29985"/>
        <dbReference type="ChEBI" id="CHEBI:30616"/>
        <dbReference type="ChEBI" id="CHEBI:35235"/>
        <dbReference type="ChEBI" id="CHEBI:43474"/>
        <dbReference type="ChEBI" id="CHEBI:58173"/>
        <dbReference type="ChEBI" id="CHEBI:456216"/>
        <dbReference type="EC" id="6.3.2.2"/>
    </reaction>
</comment>
<sequence>MGLHPVLSVSLRKKKEIMNKGIKNLTDYFIQGCKENREFHIGLEVEHFILNRKTHKTMVFDGEHGVGALMEQIFDDYPEKHMEDGAVISLESEDILITLEPGCQLEISTAPFDSVEKVMQVYRSARKKVEEVLDSWEYDLVTEGYLPYGKAEDIPLIGKERYRCMDRYFERTGKYGKNMMRATAACHVSVDYFDEEDFVNKYRLAWLLDPLFALLTENVSHFEGEDFHGHLLRDTIWQGVDPGRTDICPDIFEEDFGFASYARWLMKVPVIVVKDGDIYRYEPEKTIGQCFETYGGEEALIKHYLSMAFPDVRLKQFIEIRSGDSMPENYVEAYCALIKGIFGNEETVVKVLSLLPQDISAIRDTKTSLKANGHKGRAYGQDVRLMLYWLLNEASANLEGKAREALELWYPLIENETNMQGVTEK</sequence>
<keyword evidence="7" id="KW-1185">Reference proteome</keyword>